<keyword evidence="3" id="KW-1185">Reference proteome</keyword>
<dbReference type="SUPFAM" id="SSF53474">
    <property type="entry name" value="alpha/beta-Hydrolases"/>
    <property type="match status" value="1"/>
</dbReference>
<protein>
    <submittedName>
        <fullName evidence="2">Alpha/beta hydrolase</fullName>
    </submittedName>
</protein>
<dbReference type="InterPro" id="IPR000073">
    <property type="entry name" value="AB_hydrolase_1"/>
</dbReference>
<name>A0A3L7A149_9MICO</name>
<dbReference type="GO" id="GO:0016787">
    <property type="term" value="F:hydrolase activity"/>
    <property type="evidence" value="ECO:0007669"/>
    <property type="project" value="UniProtKB-KW"/>
</dbReference>
<organism evidence="2 3">
    <name type="scientific">Mycetocola manganoxydans</name>
    <dbReference type="NCBI Taxonomy" id="699879"/>
    <lineage>
        <taxon>Bacteria</taxon>
        <taxon>Bacillati</taxon>
        <taxon>Actinomycetota</taxon>
        <taxon>Actinomycetes</taxon>
        <taxon>Micrococcales</taxon>
        <taxon>Microbacteriaceae</taxon>
        <taxon>Mycetocola</taxon>
    </lineage>
</organism>
<dbReference type="Gene3D" id="3.40.50.1820">
    <property type="entry name" value="alpha/beta hydrolase"/>
    <property type="match status" value="1"/>
</dbReference>
<dbReference type="PRINTS" id="PR00111">
    <property type="entry name" value="ABHYDROLASE"/>
</dbReference>
<reference evidence="2 3" key="1">
    <citation type="submission" date="2018-10" db="EMBL/GenBank/DDBJ databases">
        <authorList>
            <person name="Li J."/>
        </authorList>
    </citation>
    <scope>NUCLEOTIDE SEQUENCE [LARGE SCALE GENOMIC DNA]</scope>
    <source>
        <strain evidence="2 3">CCTCC AB209002</strain>
    </source>
</reference>
<accession>A0A3L7A149</accession>
<evidence type="ECO:0000313" key="3">
    <source>
        <dbReference type="Proteomes" id="UP000270299"/>
    </source>
</evidence>
<dbReference type="PRINTS" id="PR00412">
    <property type="entry name" value="EPOXHYDRLASE"/>
</dbReference>
<proteinExistence type="predicted"/>
<keyword evidence="2" id="KW-0378">Hydrolase</keyword>
<dbReference type="PANTHER" id="PTHR43798">
    <property type="entry name" value="MONOACYLGLYCEROL LIPASE"/>
    <property type="match status" value="1"/>
</dbReference>
<sequence>MECRISEVSVHYVAHGEGVPLVALHGAGVDHREIEAALETILPSAGYRRIYPDLPGMGLSSADGLESNGDVVTLLSDFIDFLQAGPVLLVGHSYGAYLARGLAAAFPDKVLGLALICPAGEHTGDVPTHDVVRSDRNAYDELDPALRPGFDEYFVVRSRVTARRYRDSVVPGTALEREQDLERIFTRWPIDVGADPVSIPSLIVAGRRDSTVGYSDAVALLEQYPHATFAILEDAGHALMHEQPELLAALLDDWLERCRKVS</sequence>
<dbReference type="InterPro" id="IPR050266">
    <property type="entry name" value="AB_hydrolase_sf"/>
</dbReference>
<dbReference type="InterPro" id="IPR029058">
    <property type="entry name" value="AB_hydrolase_fold"/>
</dbReference>
<dbReference type="EMBL" id="RCUV01000001">
    <property type="protein sequence ID" value="RLP73730.1"/>
    <property type="molecule type" value="Genomic_DNA"/>
</dbReference>
<gene>
    <name evidence="2" type="ORF">D9V29_00030</name>
</gene>
<dbReference type="Proteomes" id="UP000270299">
    <property type="component" value="Unassembled WGS sequence"/>
</dbReference>
<dbReference type="PANTHER" id="PTHR43798:SF6">
    <property type="entry name" value="HYDROLASE, PUTATIVE (AFU_ORTHOLOGUE AFUA_4G13070)-RELATED"/>
    <property type="match status" value="1"/>
</dbReference>
<evidence type="ECO:0000259" key="1">
    <source>
        <dbReference type="Pfam" id="PF12697"/>
    </source>
</evidence>
<dbReference type="OrthoDB" id="27092at2"/>
<feature type="domain" description="AB hydrolase-1" evidence="1">
    <location>
        <begin position="21"/>
        <end position="249"/>
    </location>
</feature>
<dbReference type="AlphaFoldDB" id="A0A3L7A149"/>
<dbReference type="InterPro" id="IPR000639">
    <property type="entry name" value="Epox_hydrolase-like"/>
</dbReference>
<evidence type="ECO:0000313" key="2">
    <source>
        <dbReference type="EMBL" id="RLP73730.1"/>
    </source>
</evidence>
<comment type="caution">
    <text evidence="2">The sequence shown here is derived from an EMBL/GenBank/DDBJ whole genome shotgun (WGS) entry which is preliminary data.</text>
</comment>
<dbReference type="Pfam" id="PF12697">
    <property type="entry name" value="Abhydrolase_6"/>
    <property type="match status" value="1"/>
</dbReference>
<dbReference type="RefSeq" id="WP_121671280.1">
    <property type="nucleotide sequence ID" value="NZ_BMXM01000002.1"/>
</dbReference>